<dbReference type="PANTHER" id="PTHR43982">
    <property type="entry name" value="UBIQUITIN CARBOXYL-TERMINAL HYDROLASE"/>
    <property type="match status" value="1"/>
</dbReference>
<dbReference type="Gene3D" id="3.90.70.10">
    <property type="entry name" value="Cysteine proteinases"/>
    <property type="match status" value="2"/>
</dbReference>
<dbReference type="Pfam" id="PF13446">
    <property type="entry name" value="RPT"/>
    <property type="match status" value="1"/>
</dbReference>
<feature type="region of interest" description="Disordered" evidence="7">
    <location>
        <begin position="871"/>
        <end position="1018"/>
    </location>
</feature>
<sequence length="1361" mass="152491">MTSGSPPRPLPTPNPPVRRGSDSSEASPEKENQSPKVHRPLPKEPRPRRPHSPVPAASFYAGSSSSKSKAGSSHTTYLPPLGSPPPSQKARDTYREPELITEESLLTHEDTIPPLEPITQWGKTAETTSWDNLGPVGTWQAWDSRWSSRVDLDGRSEEEELKWWDKDVHKKRPGPGILPPLLAEMLHYPHHTLYSVSGSAPLPKASSSAASSSTSPPPAAPDSPPPTSDEIHKAVPHPNAYYCKEHNGWVLLRWCSSSVLPPISPTFKPAHPFPDQARRRRTSSCIGDEAHSVGRANVTHHFHKYEKAVDARMLDTPFKRNDNDMEKAGEEKDETQELDLLDLYLCCQCSVYCLVSSVIPGVLPLRVLEDFARDKLEHPPPGKTGELALITGFETILTIIENRLWKGESRSLPVTRPKFQSKLGWNASVRRIFDMLDFKMDTSASDPTNQVLNPPSVDPSTPEGKRTRAKLLRAWVEVGTWLTLYNKSRPKDDSGFRGMHLNVTAEDATNMYQTGIGAHVSQLAPGVLPKQLIGLPELDSCWQTLGMSPTFYSPELLAFAYFAQCRCDPKKTPEYFTVFTQIIEIMKTHGAPPPESLDLMLAEEKSRHRFTWQDFDRAEMLLGFGKAGPLGVEFADADEDFIIGAWKDAMKRVWQEADAVSRRAELIDAFKILADVCGSPKLQEAWEKDKGSGMALDTAYSTLDVPKDVDETMLLTIYAMRVEDQPSQSDRMREALTVIAEATNSERVRKFLETGRDPGDVTSETRLDMPRGLNQLGNTCYLNSLLQYFYTIKDLRDAVAPLSEKSLDMDKFTDDDLKRHRVGGRMVTRREILRSKKFVHQLADLFRNLEYSDQAAVTPTLDLAKLALVTTQDEEEDDQGGAGTDTSNDTDATLVDDGTVRRSSPSPIRSSKSPKSKSPSPKSPRTPPSPSVLGKRGRGKTQDVDMEGITTSEGEKDYVMVTKAATPPRDSERPTPERKASSSKRKNSEHEDVVMKDTQERKPPPLPPRKPATTSDTGMMFGRQHDVSECMDNCMFQIETALLDFQDQALSGSQSDKTSVIKRLFYGKKRQRLTPLTEADAKKRSFTTHEKEDLFSHLHLNVSDESFDLYDGLGRYFDDVVELDGVKKRMDVTLVDLPPLLQIQLQRVQFDRETQQAYKSQAYVKFGETLCMDRFLDSADPEKRAKGKDIQMKLNAARDRIQRFTQGKHAPYAPALGGAADFLAKKEILDSPEATPELLSRLKGEQAHVASQLEHERQNASKLKQELEDLWKNDSEALYELTSVFIHRGASPSFGHYFFYSRNLPDNPDQWFKYNDSSVTVVSKDEVFADTTGSTANPYMLVFARKNLDVIQTVHRIDTSS</sequence>
<feature type="region of interest" description="Disordered" evidence="7">
    <location>
        <begin position="199"/>
        <end position="232"/>
    </location>
</feature>
<feature type="compositionally biased region" description="Basic and acidic residues" evidence="7">
    <location>
        <begin position="89"/>
        <end position="98"/>
    </location>
</feature>
<dbReference type="GO" id="GO:0061136">
    <property type="term" value="P:regulation of proteasomal protein catabolic process"/>
    <property type="evidence" value="ECO:0007669"/>
    <property type="project" value="TreeGrafter"/>
</dbReference>
<evidence type="ECO:0000256" key="1">
    <source>
        <dbReference type="ARBA" id="ARBA00000707"/>
    </source>
</evidence>
<keyword evidence="4" id="KW-0833">Ubl conjugation pathway</keyword>
<dbReference type="Proteomes" id="UP000703269">
    <property type="component" value="Unassembled WGS sequence"/>
</dbReference>
<comment type="catalytic activity">
    <reaction evidence="1">
        <text>Thiol-dependent hydrolysis of ester, thioester, amide, peptide and isopeptide bonds formed by the C-terminal Gly of ubiquitin (a 76-residue protein attached to proteins as an intracellular targeting signal).</text>
        <dbReference type="EC" id="3.4.19.12"/>
    </reaction>
</comment>
<feature type="compositionally biased region" description="Low complexity" evidence="7">
    <location>
        <begin position="61"/>
        <end position="73"/>
    </location>
</feature>
<feature type="compositionally biased region" description="Basic and acidic residues" evidence="7">
    <location>
        <begin position="19"/>
        <end position="33"/>
    </location>
</feature>
<evidence type="ECO:0000256" key="6">
    <source>
        <dbReference type="ARBA" id="ARBA00022807"/>
    </source>
</evidence>
<dbReference type="PROSITE" id="PS50235">
    <property type="entry name" value="USP_3"/>
    <property type="match status" value="1"/>
</dbReference>
<evidence type="ECO:0000313" key="9">
    <source>
        <dbReference type="EMBL" id="GJE89559.1"/>
    </source>
</evidence>
<dbReference type="InterPro" id="IPR044635">
    <property type="entry name" value="UBP14-like"/>
</dbReference>
<protein>
    <recommendedName>
        <fullName evidence="2">ubiquitinyl hydrolase 1</fullName>
        <ecNumber evidence="2">3.4.19.12</ecNumber>
    </recommendedName>
</protein>
<reference evidence="9 10" key="1">
    <citation type="submission" date="2021-08" db="EMBL/GenBank/DDBJ databases">
        <title>Draft Genome Sequence of Phanerochaete sordida strain YK-624.</title>
        <authorList>
            <person name="Mori T."/>
            <person name="Dohra H."/>
            <person name="Suzuki T."/>
            <person name="Kawagishi H."/>
            <person name="Hirai H."/>
        </authorList>
    </citation>
    <scope>NUCLEOTIDE SEQUENCE [LARGE SCALE GENOMIC DNA]</scope>
    <source>
        <strain evidence="9 10">YK-624</strain>
    </source>
</reference>
<evidence type="ECO:0000256" key="2">
    <source>
        <dbReference type="ARBA" id="ARBA00012759"/>
    </source>
</evidence>
<keyword evidence="5" id="KW-0378">Hydrolase</keyword>
<feature type="compositionally biased region" description="Pro residues" evidence="7">
    <location>
        <begin position="921"/>
        <end position="930"/>
    </location>
</feature>
<feature type="region of interest" description="Disordered" evidence="7">
    <location>
        <begin position="444"/>
        <end position="464"/>
    </location>
</feature>
<dbReference type="PANTHER" id="PTHR43982:SF6">
    <property type="entry name" value="UBIQUITIN CARBOXYL-TERMINAL HYDROLASE 2-RELATED"/>
    <property type="match status" value="1"/>
</dbReference>
<dbReference type="InterPro" id="IPR038765">
    <property type="entry name" value="Papain-like_cys_pep_sf"/>
</dbReference>
<dbReference type="PROSITE" id="PS00973">
    <property type="entry name" value="USP_2"/>
    <property type="match status" value="1"/>
</dbReference>
<feature type="compositionally biased region" description="Pro residues" evidence="7">
    <location>
        <begin position="215"/>
        <end position="227"/>
    </location>
</feature>
<dbReference type="EC" id="3.4.19.12" evidence="2"/>
<evidence type="ECO:0000256" key="5">
    <source>
        <dbReference type="ARBA" id="ARBA00022801"/>
    </source>
</evidence>
<dbReference type="SUPFAM" id="SSF54001">
    <property type="entry name" value="Cysteine proteinases"/>
    <property type="match status" value="1"/>
</dbReference>
<dbReference type="InterPro" id="IPR028889">
    <property type="entry name" value="USP"/>
</dbReference>
<organism evidence="9 10">
    <name type="scientific">Phanerochaete sordida</name>
    <dbReference type="NCBI Taxonomy" id="48140"/>
    <lineage>
        <taxon>Eukaryota</taxon>
        <taxon>Fungi</taxon>
        <taxon>Dikarya</taxon>
        <taxon>Basidiomycota</taxon>
        <taxon>Agaricomycotina</taxon>
        <taxon>Agaricomycetes</taxon>
        <taxon>Polyporales</taxon>
        <taxon>Phanerochaetaceae</taxon>
        <taxon>Phanerochaete</taxon>
    </lineage>
</organism>
<evidence type="ECO:0000256" key="4">
    <source>
        <dbReference type="ARBA" id="ARBA00022786"/>
    </source>
</evidence>
<evidence type="ECO:0000256" key="7">
    <source>
        <dbReference type="SAM" id="MobiDB-lite"/>
    </source>
</evidence>
<keyword evidence="3" id="KW-0645">Protease</keyword>
<keyword evidence="10" id="KW-1185">Reference proteome</keyword>
<name>A0A9P3LCG7_9APHY</name>
<dbReference type="InterPro" id="IPR018200">
    <property type="entry name" value="USP_CS"/>
</dbReference>
<feature type="compositionally biased region" description="Polar residues" evidence="7">
    <location>
        <begin position="444"/>
        <end position="453"/>
    </location>
</feature>
<feature type="compositionally biased region" description="Low complexity" evidence="7">
    <location>
        <begin position="901"/>
        <end position="920"/>
    </location>
</feature>
<proteinExistence type="predicted"/>
<gene>
    <name evidence="9" type="ORF">PsYK624_056620</name>
</gene>
<evidence type="ECO:0000256" key="3">
    <source>
        <dbReference type="ARBA" id="ARBA00022670"/>
    </source>
</evidence>
<dbReference type="GO" id="GO:0004843">
    <property type="term" value="F:cysteine-type deubiquitinase activity"/>
    <property type="evidence" value="ECO:0007669"/>
    <property type="project" value="UniProtKB-EC"/>
</dbReference>
<dbReference type="PROSITE" id="PS00972">
    <property type="entry name" value="USP_1"/>
    <property type="match status" value="1"/>
</dbReference>
<evidence type="ECO:0000259" key="8">
    <source>
        <dbReference type="PROSITE" id="PS50235"/>
    </source>
</evidence>
<dbReference type="Pfam" id="PF00443">
    <property type="entry name" value="UCH"/>
    <property type="match status" value="2"/>
</dbReference>
<feature type="region of interest" description="Disordered" evidence="7">
    <location>
        <begin position="1"/>
        <end position="135"/>
    </location>
</feature>
<dbReference type="CDD" id="cd02666">
    <property type="entry name" value="Peptidase_C19J"/>
    <property type="match status" value="1"/>
</dbReference>
<dbReference type="InterPro" id="IPR025305">
    <property type="entry name" value="UCH_repeat_domain"/>
</dbReference>
<feature type="compositionally biased region" description="Low complexity" evidence="7">
    <location>
        <begin position="199"/>
        <end position="214"/>
    </location>
</feature>
<evidence type="ECO:0000313" key="10">
    <source>
        <dbReference type="Proteomes" id="UP000703269"/>
    </source>
</evidence>
<dbReference type="InterPro" id="IPR001394">
    <property type="entry name" value="Peptidase_C19_UCH"/>
</dbReference>
<accession>A0A9P3LCG7</accession>
<dbReference type="GO" id="GO:0070628">
    <property type="term" value="F:proteasome binding"/>
    <property type="evidence" value="ECO:0007669"/>
    <property type="project" value="TreeGrafter"/>
</dbReference>
<feature type="domain" description="USP" evidence="8">
    <location>
        <begin position="771"/>
        <end position="1346"/>
    </location>
</feature>
<keyword evidence="6" id="KW-0788">Thiol protease</keyword>
<dbReference type="GO" id="GO:0016579">
    <property type="term" value="P:protein deubiquitination"/>
    <property type="evidence" value="ECO:0007669"/>
    <property type="project" value="InterPro"/>
</dbReference>
<dbReference type="EMBL" id="BPQB01000013">
    <property type="protein sequence ID" value="GJE89559.1"/>
    <property type="molecule type" value="Genomic_DNA"/>
</dbReference>
<feature type="compositionally biased region" description="Polar residues" evidence="7">
    <location>
        <begin position="121"/>
        <end position="131"/>
    </location>
</feature>
<dbReference type="OrthoDB" id="2420415at2759"/>
<dbReference type="GO" id="GO:0043161">
    <property type="term" value="P:proteasome-mediated ubiquitin-dependent protein catabolic process"/>
    <property type="evidence" value="ECO:0007669"/>
    <property type="project" value="InterPro"/>
</dbReference>
<feature type="compositionally biased region" description="Pro residues" evidence="7">
    <location>
        <begin position="1"/>
        <end position="16"/>
    </location>
</feature>
<feature type="compositionally biased region" description="Basic and acidic residues" evidence="7">
    <location>
        <begin position="969"/>
        <end position="1003"/>
    </location>
</feature>
<comment type="caution">
    <text evidence="9">The sequence shown here is derived from an EMBL/GenBank/DDBJ whole genome shotgun (WGS) entry which is preliminary data.</text>
</comment>